<dbReference type="Gene3D" id="2.30.30.620">
    <property type="match status" value="1"/>
</dbReference>
<keyword evidence="6" id="KW-0539">Nucleus</keyword>
<evidence type="ECO:0000313" key="17">
    <source>
        <dbReference type="Proteomes" id="UP001430356"/>
    </source>
</evidence>
<evidence type="ECO:0000256" key="6">
    <source>
        <dbReference type="ARBA" id="ARBA00023242"/>
    </source>
</evidence>
<feature type="domain" description="Major vault protein repeat" evidence="12">
    <location>
        <begin position="140"/>
        <end position="184"/>
    </location>
</feature>
<evidence type="ECO:0000256" key="10">
    <source>
        <dbReference type="PROSITE-ProRule" id="PRU00571"/>
    </source>
</evidence>
<feature type="repeat" description="MVP" evidence="10">
    <location>
        <begin position="200"/>
        <end position="251"/>
    </location>
</feature>
<feature type="region of interest" description="Disordered" evidence="11">
    <location>
        <begin position="501"/>
        <end position="531"/>
    </location>
</feature>
<dbReference type="Pfam" id="PF17796">
    <property type="entry name" value="Vault_4"/>
    <property type="match status" value="1"/>
</dbReference>
<reference evidence="16 17" key="1">
    <citation type="journal article" date="2021" name="MBio">
        <title>A New Model Trypanosomatid, Novymonas esmeraldas: Genomic Perception of Its 'Candidatus Pandoraea novymonadis' Endosymbiont.</title>
        <authorList>
            <person name="Zakharova A."/>
            <person name="Saura A."/>
            <person name="Butenko A."/>
            <person name="Podesvova L."/>
            <person name="Warmusova S."/>
            <person name="Kostygov A.Y."/>
            <person name="Nenarokova A."/>
            <person name="Lukes J."/>
            <person name="Opperdoes F.R."/>
            <person name="Yurchenko V."/>
        </authorList>
    </citation>
    <scope>NUCLEOTIDE SEQUENCE [LARGE SCALE GENOMIC DNA]</scope>
    <source>
        <strain evidence="16 17">E262AT.01</strain>
    </source>
</reference>
<dbReference type="GO" id="GO:0005634">
    <property type="term" value="C:nucleus"/>
    <property type="evidence" value="ECO:0007669"/>
    <property type="project" value="UniProtKB-SubCell"/>
</dbReference>
<organism evidence="16 17">
    <name type="scientific">Novymonas esmeraldas</name>
    <dbReference type="NCBI Taxonomy" id="1808958"/>
    <lineage>
        <taxon>Eukaryota</taxon>
        <taxon>Discoba</taxon>
        <taxon>Euglenozoa</taxon>
        <taxon>Kinetoplastea</taxon>
        <taxon>Metakinetoplastina</taxon>
        <taxon>Trypanosomatida</taxon>
        <taxon>Trypanosomatidae</taxon>
        <taxon>Novymonas</taxon>
    </lineage>
</organism>
<name>A0AAW0F411_9TRYP</name>
<dbReference type="InterPro" id="IPR043023">
    <property type="entry name" value="MVP_rep_sf"/>
</dbReference>
<dbReference type="Gene3D" id="3.30.479.30">
    <property type="entry name" value="Band 7 domain"/>
    <property type="match status" value="1"/>
</dbReference>
<dbReference type="GO" id="GO:1990904">
    <property type="term" value="C:ribonucleoprotein complex"/>
    <property type="evidence" value="ECO:0007669"/>
    <property type="project" value="UniProtKB-UniRule"/>
</dbReference>
<feature type="repeat" description="MVP" evidence="10">
    <location>
        <begin position="252"/>
        <end position="309"/>
    </location>
</feature>
<proteinExistence type="predicted"/>
<keyword evidence="7 10" id="KW-0687">Ribonucleoprotein</keyword>
<comment type="caution">
    <text evidence="16">The sequence shown here is derived from an EMBL/GenBank/DDBJ whole genome shotgun (WGS) entry which is preliminary data.</text>
</comment>
<dbReference type="PANTHER" id="PTHR14165:SF13">
    <property type="entry name" value="VAULT PROTEIN, PUTATIVE-RELATED"/>
    <property type="match status" value="1"/>
</dbReference>
<dbReference type="EMBL" id="JAECZO010000004">
    <property type="protein sequence ID" value="KAK7200156.1"/>
    <property type="molecule type" value="Genomic_DNA"/>
</dbReference>
<dbReference type="PANTHER" id="PTHR14165">
    <property type="entry name" value="MAJOR VAULT PROTEIN"/>
    <property type="match status" value="1"/>
</dbReference>
<accession>A0AAW0F411</accession>
<evidence type="ECO:0000259" key="14">
    <source>
        <dbReference type="Pfam" id="PF17795"/>
    </source>
</evidence>
<dbReference type="Pfam" id="PF01505">
    <property type="entry name" value="Vault"/>
    <property type="match status" value="2"/>
</dbReference>
<comment type="function">
    <text evidence="8">Required for normal vault structure. Vaults are multi-subunit structures that may act as scaffolds for proteins involved in signal transduction. Vaults may also play a role in nucleo-cytoplasmic transport.</text>
</comment>
<dbReference type="Pfam" id="PF17795">
    <property type="entry name" value="Vault_3"/>
    <property type="match status" value="1"/>
</dbReference>
<keyword evidence="3 10" id="KW-0963">Cytoplasm</keyword>
<dbReference type="InterPro" id="IPR039059">
    <property type="entry name" value="MVP"/>
</dbReference>
<keyword evidence="17" id="KW-1185">Reference proteome</keyword>
<evidence type="ECO:0000256" key="4">
    <source>
        <dbReference type="ARBA" id="ARBA00022553"/>
    </source>
</evidence>
<dbReference type="Gene3D" id="6.20.380.10">
    <property type="match status" value="1"/>
</dbReference>
<gene>
    <name evidence="16" type="ORF">NESM_000066300</name>
</gene>
<evidence type="ECO:0000256" key="11">
    <source>
        <dbReference type="SAM" id="MobiDB-lite"/>
    </source>
</evidence>
<feature type="domain" description="Major vault protein repeat" evidence="15">
    <location>
        <begin position="409"/>
        <end position="458"/>
    </location>
</feature>
<dbReference type="InterPro" id="IPR002499">
    <property type="entry name" value="Vault_N"/>
</dbReference>
<evidence type="ECO:0000256" key="2">
    <source>
        <dbReference type="ARBA" id="ARBA00004496"/>
    </source>
</evidence>
<comment type="subunit">
    <text evidence="9">The vault ribonucleoprotein particle is a huge (400 A x 670 A) cage structure of 12.9 MDa. It consists of a dimer of half-vaults, with each half-vault comprising 39 identical major vault protein (MVP) chains, PARP4 and one or more vault RNAs (vRNAs).</text>
</comment>
<dbReference type="FunFam" id="2.30.30.570:FF:000001">
    <property type="entry name" value="major vault protein-like"/>
    <property type="match status" value="1"/>
</dbReference>
<evidence type="ECO:0000256" key="5">
    <source>
        <dbReference type="ARBA" id="ARBA00022737"/>
    </source>
</evidence>
<dbReference type="CDD" id="cd08825">
    <property type="entry name" value="MVP_shoulder"/>
    <property type="match status" value="1"/>
</dbReference>
<evidence type="ECO:0000259" key="13">
    <source>
        <dbReference type="Pfam" id="PF11978"/>
    </source>
</evidence>
<dbReference type="Gene3D" id="6.10.250.720">
    <property type="match status" value="1"/>
</dbReference>
<evidence type="ECO:0000256" key="7">
    <source>
        <dbReference type="ARBA" id="ARBA00023274"/>
    </source>
</evidence>
<evidence type="ECO:0000259" key="12">
    <source>
        <dbReference type="Pfam" id="PF01505"/>
    </source>
</evidence>
<evidence type="ECO:0000256" key="8">
    <source>
        <dbReference type="ARBA" id="ARBA00024814"/>
    </source>
</evidence>
<keyword evidence="4" id="KW-0597">Phosphoprotein</keyword>
<feature type="domain" description="Major vault protein repeat" evidence="14">
    <location>
        <begin position="570"/>
        <end position="631"/>
    </location>
</feature>
<protein>
    <submittedName>
        <fullName evidence="16">Major vault protein-like protein</fullName>
    </submittedName>
</protein>
<comment type="subcellular location">
    <subcellularLocation>
        <location evidence="2 10">Cytoplasm</location>
    </subcellularLocation>
    <subcellularLocation>
        <location evidence="1">Nucleus</location>
    </subcellularLocation>
</comment>
<keyword evidence="5" id="KW-0677">Repeat</keyword>
<dbReference type="AlphaFoldDB" id="A0AAW0F411"/>
<dbReference type="InterPro" id="IPR043179">
    <property type="entry name" value="Vault_2_sf"/>
</dbReference>
<evidence type="ECO:0000256" key="1">
    <source>
        <dbReference type="ARBA" id="ARBA00004123"/>
    </source>
</evidence>
<dbReference type="InterPro" id="IPR021870">
    <property type="entry name" value="MVP_shoulder"/>
</dbReference>
<evidence type="ECO:0000256" key="3">
    <source>
        <dbReference type="ARBA" id="ARBA00022490"/>
    </source>
</evidence>
<dbReference type="PROSITE" id="PS51224">
    <property type="entry name" value="MVP"/>
    <property type="match status" value="4"/>
</dbReference>
<feature type="repeat" description="MVP" evidence="10">
    <location>
        <begin position="142"/>
        <end position="199"/>
    </location>
</feature>
<feature type="domain" description="Major vault protein shoulder" evidence="13">
    <location>
        <begin position="632"/>
        <end position="764"/>
    </location>
</feature>
<feature type="domain" description="Major vault protein repeat" evidence="12">
    <location>
        <begin position="356"/>
        <end position="397"/>
    </location>
</feature>
<evidence type="ECO:0000259" key="15">
    <source>
        <dbReference type="Pfam" id="PF17796"/>
    </source>
</evidence>
<dbReference type="InterPro" id="IPR041136">
    <property type="entry name" value="Vault_4"/>
</dbReference>
<evidence type="ECO:0000313" key="16">
    <source>
        <dbReference type="EMBL" id="KAK7200156.1"/>
    </source>
</evidence>
<dbReference type="Gene3D" id="2.30.30.560">
    <property type="match status" value="2"/>
</dbReference>
<dbReference type="Proteomes" id="UP001430356">
    <property type="component" value="Unassembled WGS sequence"/>
</dbReference>
<dbReference type="Gene3D" id="2.30.30.570">
    <property type="match status" value="2"/>
</dbReference>
<dbReference type="GO" id="GO:0005737">
    <property type="term" value="C:cytoplasm"/>
    <property type="evidence" value="ECO:0007669"/>
    <property type="project" value="UniProtKB-SubCell"/>
</dbReference>
<dbReference type="Gene3D" id="2.30.30.550">
    <property type="entry name" value="Major Vault Protein repeat"/>
    <property type="match status" value="3"/>
</dbReference>
<sequence length="984" mass="106484">MRSVTTSVVRLMQHEYVHVEDTNTCEVLTLVGPIVRTLYDHQRVLHETPQRCVAVPPGHYVVVKNPMHHVSTAGGEGAAATASAYALVRSSPTSITGVEVVHYSRESMPLGSSELRFADSSPFPLLPEEEVEAPVAMPLLSATEALTLEALAPHDTVDPATGTTVHRAAQERFLLRGPGLYTPRLDERVVGVVAAVSVTPSQACYVTATASFVDDDGVSRVAGEQWRVLVRGLHFVHPATSVEVRDAYVLTRTEAHVFVSYIDFVDDELGVARAAQHPYLITYEDVKEGVYHPRPHESFVATRTLQHISAAEYCVVSNPVGPDGVPRRRQAEVRVGHQRFLLQPGEECTGPLTALVLKADEALLLVAQRTYVEEEGGAVREGGSRWLVHGPRLYIPPVYARVVERRHVIRLHENCGVYVRNIHTGQVRCVFGKPFMLSADEQLWERRISATVRRLLAEPRQSLRVTDMSPAERADAALDEEQVMSPSSQIGKLATGAAADERDSCYSEDSSVSDEAESSWASGADECSDDSGGGGGVVVECAVEEHQLLDVAIRNSRPPRLSRDIRRYHVITANVEHNTLMRLYDTSTGLSRVVAGPATAFLQPHEYFTRLSLSGGRPKEPDQILSLSLYLGPDYMADMIEVETRDHARLRLHLAYNWEFGTVASSSSSSSSSGGGGGHVDPALAFTVPDFIGEACRALASRVRSVIAGHTFEFFHCNSSTLIRQAIFAPAADGAAVVRGDSLCFTANGLQITSVDVQSVEPVDAKTRTALTKSVQLAVEIITTAQESDASHQAALLEQEAKGALDLQAMHDRAKAEQQRTELLRVMASNVVLEQAGASRAQALAESAARLAEAQGDVDATPIRCAAHSAGVDAELEVLRRRAELDLAHRHAMHQLASDKTRRLCDVEATKYETIMAALGKETLIAIAAAGPELKLRMLGALGLQGFVVTDGKAPINMLSFAERVASASTSAATASPHPAHPTR</sequence>
<feature type="repeat" description="MVP" evidence="10">
    <location>
        <begin position="359"/>
        <end position="412"/>
    </location>
</feature>
<dbReference type="InterPro" id="IPR040989">
    <property type="entry name" value="Vault_3"/>
</dbReference>
<dbReference type="Pfam" id="PF11978">
    <property type="entry name" value="MVP_shoulder"/>
    <property type="match status" value="1"/>
</dbReference>
<dbReference type="InterPro" id="IPR041139">
    <property type="entry name" value="MVP_rep_dom"/>
</dbReference>
<evidence type="ECO:0000256" key="9">
    <source>
        <dbReference type="ARBA" id="ARBA00025889"/>
    </source>
</evidence>
<dbReference type="InterPro" id="IPR036013">
    <property type="entry name" value="Band_7/SPFH_dom_sf"/>
</dbReference>